<comment type="caution">
    <text evidence="12">The sequence shown here is derived from an EMBL/GenBank/DDBJ whole genome shotgun (WGS) entry which is preliminary data.</text>
</comment>
<evidence type="ECO:0000259" key="10">
    <source>
        <dbReference type="Pfam" id="PF01926"/>
    </source>
</evidence>
<feature type="compositionally biased region" description="Low complexity" evidence="9">
    <location>
        <begin position="552"/>
        <end position="563"/>
    </location>
</feature>
<feature type="compositionally biased region" description="Low complexity" evidence="9">
    <location>
        <begin position="532"/>
        <end position="544"/>
    </location>
</feature>
<dbReference type="PANTHER" id="PTHR43834">
    <property type="entry name" value="GTPASE DER"/>
    <property type="match status" value="1"/>
</dbReference>
<evidence type="ECO:0000256" key="1">
    <source>
        <dbReference type="ARBA" id="ARBA00008279"/>
    </source>
</evidence>
<dbReference type="VEuPathDB" id="FungiDB:H257_00383"/>
<keyword evidence="5" id="KW-0547">Nucleotide-binding</keyword>
<comment type="similarity">
    <text evidence="1">Belongs to the TRAFAC class TrmE-Era-EngA-EngB-Septin-like GTPase superfamily. EngA (Der) GTPase family.</text>
</comment>
<keyword evidence="4" id="KW-0677">Repeat</keyword>
<feature type="compositionally biased region" description="Low complexity" evidence="9">
    <location>
        <begin position="508"/>
        <end position="523"/>
    </location>
</feature>
<dbReference type="Gene3D" id="3.30.300.20">
    <property type="match status" value="1"/>
</dbReference>
<keyword evidence="3" id="KW-0690">Ribosome biogenesis</keyword>
<dbReference type="CDD" id="cd01894">
    <property type="entry name" value="EngA1"/>
    <property type="match status" value="1"/>
</dbReference>
<feature type="domain" description="G" evidence="10">
    <location>
        <begin position="32"/>
        <end position="145"/>
    </location>
</feature>
<dbReference type="NCBIfam" id="TIGR00231">
    <property type="entry name" value="small_GTP"/>
    <property type="match status" value="1"/>
</dbReference>
<feature type="compositionally biased region" description="Basic and acidic residues" evidence="9">
    <location>
        <begin position="656"/>
        <end position="679"/>
    </location>
</feature>
<proteinExistence type="inferred from homology"/>
<evidence type="ECO:0000256" key="3">
    <source>
        <dbReference type="ARBA" id="ARBA00022517"/>
    </source>
</evidence>
<dbReference type="InterPro" id="IPR015946">
    <property type="entry name" value="KH_dom-like_a/b"/>
</dbReference>
<accession>A0A397BAR5</accession>
<reference evidence="12 13" key="1">
    <citation type="submission" date="2018-08" db="EMBL/GenBank/DDBJ databases">
        <title>Aphanomyces genome sequencing and annotation.</title>
        <authorList>
            <person name="Minardi D."/>
            <person name="Oidtmann B."/>
            <person name="Van Der Giezen M."/>
            <person name="Studholme D.J."/>
        </authorList>
    </citation>
    <scope>NUCLEOTIDE SEQUENCE [LARGE SCALE GENOMIC DNA]</scope>
    <source>
        <strain evidence="12 13">Kv</strain>
    </source>
</reference>
<dbReference type="HAMAP" id="MF_00195">
    <property type="entry name" value="GTPase_Der"/>
    <property type="match status" value="1"/>
</dbReference>
<sequence>MLRFLRTRALPPVHAHLSFSTKSPPTLPERARIALVGRTNVGKSTLFNRLTKTRGAIVHNVPGTTRDRRFAVVPTNTARCDSSQSFIFTGLERGMLSQTERALHEADLILFLIDGREGVTEIDKHFARWLRKADPQAPIQLVANKLEGDATQWLSNIHDSFQLGMGEPLVISAEHGEGLTDLVPLLVPLVEGHAEALAVQKAALAAELPAGDTIDELENVSTLSVHRQIVIPWLLWLRGVICNGVRSVFTCSLGPSSWQSWGARMWARPGVTRDAVEVKWAFHNREITLVDTAGIRKFSKRDHSNQIENLSVRDTYDAISSAQVVCVVVDVSEKQLIHLDLTIAQRVLDEGRALVLVANKADLVDDAQAEIERIRGELDGSLAQVRGVPIVSISALEGKGIRNILPEVVAAHDRWDLRVTTGRLNRWMAAMDRHHPPPTVKGKTLKVKYITQVKARPPTFALFVNKADDVPESFLLNQLRTEFDMTGVPARLLLRGSEDNPYKRGYSRAKPTTTTRSTSKPVAFGGRNTSPKAAAPAATGKLKAVPAPWTGKKVPTAKAKVVVRGTRKNKTSGFRGPSSGAKPKNGRGAASRPSSRREPTKKPSSAARGSSSGGRRPAEAASSKGRSSSSSRPSSKPSGGGGKQKGKSSGRHKTERTKLRDPSAKKASRWSDKQKENAKRHNGTRKPRTG</sequence>
<name>A0A397BAR5_APHAT</name>
<feature type="domain" description="GTPase Der C-terminal KH-domain-like" evidence="11">
    <location>
        <begin position="418"/>
        <end position="495"/>
    </location>
</feature>
<dbReference type="AlphaFoldDB" id="A0A397BAR5"/>
<dbReference type="SUPFAM" id="SSF52540">
    <property type="entry name" value="P-loop containing nucleoside triphosphate hydrolases"/>
    <property type="match status" value="2"/>
</dbReference>
<dbReference type="Gene3D" id="3.40.50.300">
    <property type="entry name" value="P-loop containing nucleotide triphosphate hydrolases"/>
    <property type="match status" value="2"/>
</dbReference>
<evidence type="ECO:0000313" key="13">
    <source>
        <dbReference type="Proteomes" id="UP000265427"/>
    </source>
</evidence>
<feature type="region of interest" description="Disordered" evidence="9">
    <location>
        <begin position="497"/>
        <end position="690"/>
    </location>
</feature>
<protein>
    <recommendedName>
        <fullName evidence="2">GTPase Der</fullName>
    </recommendedName>
    <alternativeName>
        <fullName evidence="7">GTP-binding protein EngA</fullName>
    </alternativeName>
</protein>
<organism evidence="12 13">
    <name type="scientific">Aphanomyces astaci</name>
    <name type="common">Crayfish plague agent</name>
    <dbReference type="NCBI Taxonomy" id="112090"/>
    <lineage>
        <taxon>Eukaryota</taxon>
        <taxon>Sar</taxon>
        <taxon>Stramenopiles</taxon>
        <taxon>Oomycota</taxon>
        <taxon>Saprolegniomycetes</taxon>
        <taxon>Saprolegniales</taxon>
        <taxon>Verrucalvaceae</taxon>
        <taxon>Aphanomyces</taxon>
    </lineage>
</organism>
<evidence type="ECO:0000256" key="8">
    <source>
        <dbReference type="SAM" id="Coils"/>
    </source>
</evidence>
<feature type="domain" description="G" evidence="10">
    <location>
        <begin position="267"/>
        <end position="360"/>
    </location>
</feature>
<dbReference type="GO" id="GO:0042254">
    <property type="term" value="P:ribosome biogenesis"/>
    <property type="evidence" value="ECO:0007669"/>
    <property type="project" value="UniProtKB-KW"/>
</dbReference>
<dbReference type="Pfam" id="PF14714">
    <property type="entry name" value="KH_dom-like"/>
    <property type="match status" value="1"/>
</dbReference>
<dbReference type="InterPro" id="IPR032859">
    <property type="entry name" value="KH_dom-like"/>
</dbReference>
<evidence type="ECO:0000256" key="7">
    <source>
        <dbReference type="ARBA" id="ARBA00032345"/>
    </source>
</evidence>
<keyword evidence="6" id="KW-0342">GTP-binding</keyword>
<dbReference type="Pfam" id="PF01926">
    <property type="entry name" value="MMR_HSR1"/>
    <property type="match status" value="2"/>
</dbReference>
<evidence type="ECO:0000256" key="9">
    <source>
        <dbReference type="SAM" id="MobiDB-lite"/>
    </source>
</evidence>
<dbReference type="InterPro" id="IPR016484">
    <property type="entry name" value="GTPase_Der"/>
</dbReference>
<evidence type="ECO:0000256" key="6">
    <source>
        <dbReference type="ARBA" id="ARBA00023134"/>
    </source>
</evidence>
<evidence type="ECO:0000256" key="4">
    <source>
        <dbReference type="ARBA" id="ARBA00022737"/>
    </source>
</evidence>
<dbReference type="PANTHER" id="PTHR43834:SF6">
    <property type="entry name" value="GTPASE DER"/>
    <property type="match status" value="1"/>
</dbReference>
<dbReference type="InterPro" id="IPR027417">
    <property type="entry name" value="P-loop_NTPase"/>
</dbReference>
<evidence type="ECO:0000313" key="12">
    <source>
        <dbReference type="EMBL" id="RHY15951.1"/>
    </source>
</evidence>
<keyword evidence="8" id="KW-0175">Coiled coil</keyword>
<evidence type="ECO:0000256" key="2">
    <source>
        <dbReference type="ARBA" id="ARBA00020953"/>
    </source>
</evidence>
<feature type="coiled-coil region" evidence="8">
    <location>
        <begin position="357"/>
        <end position="384"/>
    </location>
</feature>
<evidence type="ECO:0000256" key="5">
    <source>
        <dbReference type="ARBA" id="ARBA00022741"/>
    </source>
</evidence>
<dbReference type="Proteomes" id="UP000265427">
    <property type="component" value="Unassembled WGS sequence"/>
</dbReference>
<feature type="compositionally biased region" description="Low complexity" evidence="9">
    <location>
        <begin position="604"/>
        <end position="637"/>
    </location>
</feature>
<evidence type="ECO:0000259" key="11">
    <source>
        <dbReference type="Pfam" id="PF14714"/>
    </source>
</evidence>
<dbReference type="EMBL" id="QUSZ01004082">
    <property type="protein sequence ID" value="RHY15951.1"/>
    <property type="molecule type" value="Genomic_DNA"/>
</dbReference>
<dbReference type="InterPro" id="IPR006073">
    <property type="entry name" value="GTP-bd"/>
</dbReference>
<dbReference type="GO" id="GO:0005525">
    <property type="term" value="F:GTP binding"/>
    <property type="evidence" value="ECO:0007669"/>
    <property type="project" value="UniProtKB-KW"/>
</dbReference>
<feature type="compositionally biased region" description="Basic residues" evidence="9">
    <location>
        <begin position="644"/>
        <end position="655"/>
    </location>
</feature>
<dbReference type="InterPro" id="IPR005225">
    <property type="entry name" value="Small_GTP-bd"/>
</dbReference>
<gene>
    <name evidence="12" type="ORF">DYB36_005598</name>
</gene>
<feature type="compositionally biased region" description="Basic residues" evidence="9">
    <location>
        <begin position="680"/>
        <end position="690"/>
    </location>
</feature>